<dbReference type="GO" id="GO:0006364">
    <property type="term" value="P:rRNA processing"/>
    <property type="evidence" value="ECO:0007669"/>
    <property type="project" value="UniProtKB-UniRule"/>
</dbReference>
<keyword evidence="3 7" id="KW-0479">Metal-binding</keyword>
<feature type="region of interest" description="Disordered" evidence="8">
    <location>
        <begin position="159"/>
        <end position="195"/>
    </location>
</feature>
<keyword evidence="5 7" id="KW-0378">Hydrolase</keyword>
<dbReference type="STRING" id="388408.LAX5112_02793"/>
<keyword evidence="7" id="KW-0698">rRNA processing</keyword>
<evidence type="ECO:0000256" key="4">
    <source>
        <dbReference type="ARBA" id="ARBA00022759"/>
    </source>
</evidence>
<keyword evidence="6 7" id="KW-0862">Zinc</keyword>
<protein>
    <recommendedName>
        <fullName evidence="7">Endoribonuclease YbeY</fullName>
        <ecNumber evidence="7">3.1.-.-</ecNumber>
    </recommendedName>
</protein>
<evidence type="ECO:0000313" key="10">
    <source>
        <dbReference type="Proteomes" id="UP000053235"/>
    </source>
</evidence>
<gene>
    <name evidence="7 9" type="primary">ybeY</name>
    <name evidence="9" type="ORF">LAX5112_02793</name>
</gene>
<evidence type="ECO:0000256" key="2">
    <source>
        <dbReference type="ARBA" id="ARBA00022722"/>
    </source>
</evidence>
<dbReference type="SUPFAM" id="SSF55486">
    <property type="entry name" value="Metalloproteases ('zincins'), catalytic domain"/>
    <property type="match status" value="1"/>
</dbReference>
<evidence type="ECO:0000256" key="3">
    <source>
        <dbReference type="ARBA" id="ARBA00022723"/>
    </source>
</evidence>
<dbReference type="GO" id="GO:0004222">
    <property type="term" value="F:metalloendopeptidase activity"/>
    <property type="evidence" value="ECO:0007669"/>
    <property type="project" value="InterPro"/>
</dbReference>
<dbReference type="GO" id="GO:0005737">
    <property type="term" value="C:cytoplasm"/>
    <property type="evidence" value="ECO:0007669"/>
    <property type="project" value="UniProtKB-SubCell"/>
</dbReference>
<dbReference type="EC" id="3.1.-.-" evidence="7"/>
<evidence type="ECO:0000256" key="6">
    <source>
        <dbReference type="ARBA" id="ARBA00022833"/>
    </source>
</evidence>
<dbReference type="GO" id="GO:0004521">
    <property type="term" value="F:RNA endonuclease activity"/>
    <property type="evidence" value="ECO:0007669"/>
    <property type="project" value="UniProtKB-UniRule"/>
</dbReference>
<dbReference type="InterPro" id="IPR023091">
    <property type="entry name" value="MetalPrtase_cat_dom_sf_prd"/>
</dbReference>
<dbReference type="Proteomes" id="UP000053235">
    <property type="component" value="Unassembled WGS sequence"/>
</dbReference>
<feature type="binding site" evidence="7">
    <location>
        <position position="131"/>
    </location>
    <ligand>
        <name>Zn(2+)</name>
        <dbReference type="ChEBI" id="CHEBI:29105"/>
        <note>catalytic</note>
    </ligand>
</feature>
<evidence type="ECO:0000256" key="5">
    <source>
        <dbReference type="ARBA" id="ARBA00022801"/>
    </source>
</evidence>
<feature type="binding site" evidence="7">
    <location>
        <position position="137"/>
    </location>
    <ligand>
        <name>Zn(2+)</name>
        <dbReference type="ChEBI" id="CHEBI:29105"/>
        <note>catalytic</note>
    </ligand>
</feature>
<name>A0A0M7AAB6_9HYPH</name>
<evidence type="ECO:0000256" key="7">
    <source>
        <dbReference type="HAMAP-Rule" id="MF_00009"/>
    </source>
</evidence>
<comment type="cofactor">
    <cofactor evidence="7">
        <name>Zn(2+)</name>
        <dbReference type="ChEBI" id="CHEBI:29105"/>
    </cofactor>
    <text evidence="7">Binds 1 zinc ion.</text>
</comment>
<dbReference type="InterPro" id="IPR002036">
    <property type="entry name" value="YbeY"/>
</dbReference>
<keyword evidence="2 7" id="KW-0540">Nuclease</keyword>
<comment type="function">
    <text evidence="7">Single strand-specific metallo-endoribonuclease involved in late-stage 70S ribosome quality control and in maturation of the 3' terminus of the 16S rRNA.</text>
</comment>
<evidence type="ECO:0000256" key="8">
    <source>
        <dbReference type="SAM" id="MobiDB-lite"/>
    </source>
</evidence>
<comment type="similarity">
    <text evidence="1 7">Belongs to the endoribonuclease YbeY family.</text>
</comment>
<dbReference type="GO" id="GO:0008270">
    <property type="term" value="F:zinc ion binding"/>
    <property type="evidence" value="ECO:0007669"/>
    <property type="project" value="UniProtKB-UniRule"/>
</dbReference>
<feature type="binding site" evidence="7">
    <location>
        <position position="127"/>
    </location>
    <ligand>
        <name>Zn(2+)</name>
        <dbReference type="ChEBI" id="CHEBI:29105"/>
        <note>catalytic</note>
    </ligand>
</feature>
<dbReference type="NCBIfam" id="TIGR00043">
    <property type="entry name" value="rRNA maturation RNase YbeY"/>
    <property type="match status" value="1"/>
</dbReference>
<dbReference type="Gene3D" id="3.40.390.30">
    <property type="entry name" value="Metalloproteases ('zincins'), catalytic domain"/>
    <property type="match status" value="1"/>
</dbReference>
<sequence>MTEVEHASEGVLIDIAVEAGDWPDETALIKLAQTAIAAALKGADLEVLEEAEVSLLFTNDEGIQKLNHQWRDKDKPTNVLSFPGNDPQDDVYGPLLGDIVFAYETVAKEAEELGIEFNNHLTHLTVHGLLHLFDYDHQEKDEAELMESLETAILAGLGIDDPYAGRPLEADGDKRDSRGYDPLLQGPETIDDERS</sequence>
<organism evidence="9 10">
    <name type="scientific">Roseibium alexandrii</name>
    <dbReference type="NCBI Taxonomy" id="388408"/>
    <lineage>
        <taxon>Bacteria</taxon>
        <taxon>Pseudomonadati</taxon>
        <taxon>Pseudomonadota</taxon>
        <taxon>Alphaproteobacteria</taxon>
        <taxon>Hyphomicrobiales</taxon>
        <taxon>Stappiaceae</taxon>
        <taxon>Roseibium</taxon>
    </lineage>
</organism>
<keyword evidence="4 7" id="KW-0255">Endonuclease</keyword>
<dbReference type="Pfam" id="PF02130">
    <property type="entry name" value="YbeY"/>
    <property type="match status" value="1"/>
</dbReference>
<keyword evidence="7" id="KW-0963">Cytoplasm</keyword>
<evidence type="ECO:0000313" key="9">
    <source>
        <dbReference type="EMBL" id="CTQ71356.1"/>
    </source>
</evidence>
<comment type="subcellular location">
    <subcellularLocation>
        <location evidence="7">Cytoplasm</location>
    </subcellularLocation>
</comment>
<feature type="compositionally biased region" description="Basic and acidic residues" evidence="8">
    <location>
        <begin position="168"/>
        <end position="179"/>
    </location>
</feature>
<dbReference type="AlphaFoldDB" id="A0A0M7AAB6"/>
<dbReference type="PANTHER" id="PTHR46986">
    <property type="entry name" value="ENDORIBONUCLEASE YBEY, CHLOROPLASTIC"/>
    <property type="match status" value="1"/>
</dbReference>
<dbReference type="PANTHER" id="PTHR46986:SF1">
    <property type="entry name" value="ENDORIBONUCLEASE YBEY, CHLOROPLASTIC"/>
    <property type="match status" value="1"/>
</dbReference>
<dbReference type="HAMAP" id="MF_00009">
    <property type="entry name" value="Endoribonucl_YbeY"/>
    <property type="match status" value="1"/>
</dbReference>
<reference evidence="10" key="1">
    <citation type="submission" date="2015-07" db="EMBL/GenBank/DDBJ databases">
        <authorList>
            <person name="Rodrigo-Torres Lidia"/>
            <person name="Arahal R.David."/>
        </authorList>
    </citation>
    <scope>NUCLEOTIDE SEQUENCE [LARGE SCALE GENOMIC DNA]</scope>
    <source>
        <strain evidence="10">CECT 5112</strain>
    </source>
</reference>
<proteinExistence type="inferred from homology"/>
<accession>A0A0M7AAB6</accession>
<evidence type="ECO:0000256" key="1">
    <source>
        <dbReference type="ARBA" id="ARBA00010875"/>
    </source>
</evidence>
<dbReference type="EMBL" id="CXWD01000010">
    <property type="protein sequence ID" value="CTQ71356.1"/>
    <property type="molecule type" value="Genomic_DNA"/>
</dbReference>
<keyword evidence="10" id="KW-1185">Reference proteome</keyword>
<keyword evidence="7" id="KW-0690">Ribosome biogenesis</keyword>